<evidence type="ECO:0000259" key="1">
    <source>
        <dbReference type="PROSITE" id="PS50404"/>
    </source>
</evidence>
<dbReference type="PROSITE" id="PS50405">
    <property type="entry name" value="GST_CTER"/>
    <property type="match status" value="1"/>
</dbReference>
<dbReference type="SFLD" id="SFLDG00358">
    <property type="entry name" value="Main_(cytGST)"/>
    <property type="match status" value="1"/>
</dbReference>
<dbReference type="EMBL" id="JAGEPA010000001">
    <property type="protein sequence ID" value="MBO1434992.1"/>
    <property type="molecule type" value="Genomic_DNA"/>
</dbReference>
<dbReference type="PROSITE" id="PS50404">
    <property type="entry name" value="GST_NTER"/>
    <property type="match status" value="1"/>
</dbReference>
<gene>
    <name evidence="3" type="ORF">J4P68_37620</name>
</gene>
<dbReference type="PANTHER" id="PTHR44051">
    <property type="entry name" value="GLUTATHIONE S-TRANSFERASE-RELATED"/>
    <property type="match status" value="1"/>
</dbReference>
<feature type="domain" description="GST N-terminal" evidence="1">
    <location>
        <begin position="1"/>
        <end position="82"/>
    </location>
</feature>
<accession>A0ABS3MU95</accession>
<dbReference type="PANTHER" id="PTHR44051:SF8">
    <property type="entry name" value="GLUTATHIONE S-TRANSFERASE GSTA"/>
    <property type="match status" value="1"/>
</dbReference>
<dbReference type="InterPro" id="IPR036282">
    <property type="entry name" value="Glutathione-S-Trfase_C_sf"/>
</dbReference>
<proteinExistence type="predicted"/>
<dbReference type="Gene3D" id="3.40.30.10">
    <property type="entry name" value="Glutaredoxin"/>
    <property type="match status" value="1"/>
</dbReference>
<dbReference type="Pfam" id="PF00043">
    <property type="entry name" value="GST_C"/>
    <property type="match status" value="1"/>
</dbReference>
<keyword evidence="4" id="KW-1185">Reference proteome</keyword>
<dbReference type="InterPro" id="IPR004045">
    <property type="entry name" value="Glutathione_S-Trfase_N"/>
</dbReference>
<comment type="caution">
    <text evidence="3">The sequence shown here is derived from an EMBL/GenBank/DDBJ whole genome shotgun (WGS) entry which is preliminary data.</text>
</comment>
<dbReference type="InterPro" id="IPR004046">
    <property type="entry name" value="GST_C"/>
</dbReference>
<dbReference type="SUPFAM" id="SSF52833">
    <property type="entry name" value="Thioredoxin-like"/>
    <property type="match status" value="1"/>
</dbReference>
<dbReference type="Gene3D" id="1.20.1050.10">
    <property type="match status" value="1"/>
</dbReference>
<feature type="domain" description="GST C-terminal" evidence="2">
    <location>
        <begin position="86"/>
        <end position="205"/>
    </location>
</feature>
<dbReference type="Pfam" id="PF13409">
    <property type="entry name" value="GST_N_2"/>
    <property type="match status" value="1"/>
</dbReference>
<dbReference type="InterPro" id="IPR036249">
    <property type="entry name" value="Thioredoxin-like_sf"/>
</dbReference>
<dbReference type="InterPro" id="IPR010987">
    <property type="entry name" value="Glutathione-S-Trfase_C-like"/>
</dbReference>
<dbReference type="Proteomes" id="UP000692816">
    <property type="component" value="Unassembled WGS sequence"/>
</dbReference>
<evidence type="ECO:0000259" key="2">
    <source>
        <dbReference type="PROSITE" id="PS50405"/>
    </source>
</evidence>
<protein>
    <submittedName>
        <fullName evidence="3">Glutathione S-transferase family protein</fullName>
    </submittedName>
</protein>
<dbReference type="RefSeq" id="WP_207839275.1">
    <property type="nucleotide sequence ID" value="NZ_CP088282.1"/>
</dbReference>
<dbReference type="CDD" id="cd03046">
    <property type="entry name" value="GST_N_GTT1_like"/>
    <property type="match status" value="1"/>
</dbReference>
<dbReference type="SUPFAM" id="SSF47616">
    <property type="entry name" value="GST C-terminal domain-like"/>
    <property type="match status" value="1"/>
</dbReference>
<name>A0ABS3MU95_9BRAD</name>
<dbReference type="CDD" id="cd03207">
    <property type="entry name" value="GST_C_8"/>
    <property type="match status" value="1"/>
</dbReference>
<evidence type="ECO:0000313" key="3">
    <source>
        <dbReference type="EMBL" id="MBO1434992.1"/>
    </source>
</evidence>
<dbReference type="SFLD" id="SFLDG01150">
    <property type="entry name" value="Main.1:_Beta-like"/>
    <property type="match status" value="1"/>
</dbReference>
<evidence type="ECO:0000313" key="4">
    <source>
        <dbReference type="Proteomes" id="UP000692816"/>
    </source>
</evidence>
<sequence length="205" mass="23387">MLKIFGAPHSRAFRVIWLANEIGIPYEHIPVTFSVPNAQCKEPWYLELNPNGLVPTIDDGGFVMWETAAINLYLAETYKNSLYPSTPQSRGRMLQWTFFATTEVEPALITLFRNRVFYPPEQRNETLAVQAEQTLRAKLAILEDQLSKPPFLGGDTWNMADFMVACVLYVLTHLKLDLTDYPKVDVWLAASLNRPAAQVARKLRE</sequence>
<organism evidence="3 4">
    <name type="scientific">Bradyrhizobium quebecense</name>
    <dbReference type="NCBI Taxonomy" id="2748629"/>
    <lineage>
        <taxon>Bacteria</taxon>
        <taxon>Pseudomonadati</taxon>
        <taxon>Pseudomonadota</taxon>
        <taxon>Alphaproteobacteria</taxon>
        <taxon>Hyphomicrobiales</taxon>
        <taxon>Nitrobacteraceae</taxon>
        <taxon>Bradyrhizobium</taxon>
    </lineage>
</organism>
<dbReference type="SFLD" id="SFLDS00019">
    <property type="entry name" value="Glutathione_Transferase_(cytos"/>
    <property type="match status" value="1"/>
</dbReference>
<reference evidence="3" key="1">
    <citation type="journal article" date="2021" name="Int. J. Syst. Evol. Microbiol.">
        <title>Bradyrhizobium septentrionale sp. nov. (sv. septentrionale) and Bradyrhizobium quebecense sp. nov. (sv. septentrionale) associated with legumes native to Canada possess rearranged symbiosis genes and numerous insertion sequences.</title>
        <authorList>
            <person name="Bromfield E.S.P."/>
            <person name="Cloutier S."/>
        </authorList>
    </citation>
    <scope>NUCLEOTIDE SEQUENCE</scope>
    <source>
        <strain evidence="3">12S5</strain>
    </source>
</reference>
<dbReference type="InterPro" id="IPR040079">
    <property type="entry name" value="Glutathione_S-Trfase"/>
</dbReference>